<dbReference type="SUPFAM" id="SSF55307">
    <property type="entry name" value="Tubulin C-terminal domain-like"/>
    <property type="match status" value="1"/>
</dbReference>
<sequence>MDLCWLIIPTLKQYEKLMKRGAFIEQYKQQPLFRDNLDEFDSSKEAVQQLIDEYNAATRSDFSFSQQS</sequence>
<evidence type="ECO:0000256" key="7">
    <source>
        <dbReference type="ARBA" id="ARBA00023212"/>
    </source>
</evidence>
<gene>
    <name evidence="8" type="ORF">BpHYR1_014639</name>
</gene>
<keyword evidence="3" id="KW-0963">Cytoplasm</keyword>
<keyword evidence="4" id="KW-0493">Microtubule</keyword>
<protein>
    <submittedName>
        <fullName evidence="8">Tubulin gamma-1 chain</fullName>
        <ecNumber evidence="8">3.6.1.15</ecNumber>
    </submittedName>
</protein>
<keyword evidence="9" id="KW-1185">Reference proteome</keyword>
<dbReference type="Proteomes" id="UP000276133">
    <property type="component" value="Unassembled WGS sequence"/>
</dbReference>
<dbReference type="GO" id="GO:0005525">
    <property type="term" value="F:GTP binding"/>
    <property type="evidence" value="ECO:0007669"/>
    <property type="project" value="UniProtKB-KW"/>
</dbReference>
<keyword evidence="6" id="KW-0342">GTP-binding</keyword>
<evidence type="ECO:0000256" key="2">
    <source>
        <dbReference type="ARBA" id="ARBA00009636"/>
    </source>
</evidence>
<accession>A0A3M7QYK8</accession>
<reference evidence="8 9" key="1">
    <citation type="journal article" date="2018" name="Sci. Rep.">
        <title>Genomic signatures of local adaptation to the degree of environmental predictability in rotifers.</title>
        <authorList>
            <person name="Franch-Gras L."/>
            <person name="Hahn C."/>
            <person name="Garcia-Roger E.M."/>
            <person name="Carmona M.J."/>
            <person name="Serra M."/>
            <person name="Gomez A."/>
        </authorList>
    </citation>
    <scope>NUCLEOTIDE SEQUENCE [LARGE SCALE GENOMIC DNA]</scope>
    <source>
        <strain evidence="8">HYR1</strain>
    </source>
</reference>
<evidence type="ECO:0000313" key="9">
    <source>
        <dbReference type="Proteomes" id="UP000276133"/>
    </source>
</evidence>
<evidence type="ECO:0000256" key="6">
    <source>
        <dbReference type="ARBA" id="ARBA00023134"/>
    </source>
</evidence>
<dbReference type="OrthoDB" id="10249382at2759"/>
<dbReference type="GO" id="GO:0005815">
    <property type="term" value="C:microtubule organizing center"/>
    <property type="evidence" value="ECO:0007669"/>
    <property type="project" value="UniProtKB-SubCell"/>
</dbReference>
<keyword evidence="7" id="KW-0206">Cytoskeleton</keyword>
<dbReference type="AlphaFoldDB" id="A0A3M7QYK8"/>
<comment type="caution">
    <text evidence="8">The sequence shown here is derived from an EMBL/GenBank/DDBJ whole genome shotgun (WGS) entry which is preliminary data.</text>
</comment>
<dbReference type="EC" id="3.6.1.15" evidence="8"/>
<evidence type="ECO:0000256" key="4">
    <source>
        <dbReference type="ARBA" id="ARBA00022701"/>
    </source>
</evidence>
<evidence type="ECO:0000256" key="3">
    <source>
        <dbReference type="ARBA" id="ARBA00022490"/>
    </source>
</evidence>
<proteinExistence type="inferred from homology"/>
<evidence type="ECO:0000313" key="8">
    <source>
        <dbReference type="EMBL" id="RNA16045.1"/>
    </source>
</evidence>
<comment type="similarity">
    <text evidence="2">Belongs to the tubulin family.</text>
</comment>
<dbReference type="Gene3D" id="1.10.287.600">
    <property type="entry name" value="Helix hairpin bin"/>
    <property type="match status" value="1"/>
</dbReference>
<keyword evidence="5" id="KW-0547">Nucleotide-binding</keyword>
<name>A0A3M7QYK8_BRAPC</name>
<evidence type="ECO:0000256" key="5">
    <source>
        <dbReference type="ARBA" id="ARBA00022741"/>
    </source>
</evidence>
<dbReference type="InterPro" id="IPR008280">
    <property type="entry name" value="Tub_FtsZ_C"/>
</dbReference>
<dbReference type="EMBL" id="REGN01004821">
    <property type="protein sequence ID" value="RNA16045.1"/>
    <property type="molecule type" value="Genomic_DNA"/>
</dbReference>
<dbReference type="InterPro" id="IPR023123">
    <property type="entry name" value="Tubulin_C"/>
</dbReference>
<organism evidence="8 9">
    <name type="scientific">Brachionus plicatilis</name>
    <name type="common">Marine rotifer</name>
    <name type="synonym">Brachionus muelleri</name>
    <dbReference type="NCBI Taxonomy" id="10195"/>
    <lineage>
        <taxon>Eukaryota</taxon>
        <taxon>Metazoa</taxon>
        <taxon>Spiralia</taxon>
        <taxon>Gnathifera</taxon>
        <taxon>Rotifera</taxon>
        <taxon>Eurotatoria</taxon>
        <taxon>Monogononta</taxon>
        <taxon>Pseudotrocha</taxon>
        <taxon>Ploima</taxon>
        <taxon>Brachionidae</taxon>
        <taxon>Brachionus</taxon>
    </lineage>
</organism>
<evidence type="ECO:0000256" key="1">
    <source>
        <dbReference type="ARBA" id="ARBA00004267"/>
    </source>
</evidence>
<dbReference type="GO" id="GO:0017111">
    <property type="term" value="F:ribonucleoside triphosphate phosphatase activity"/>
    <property type="evidence" value="ECO:0007669"/>
    <property type="project" value="UniProtKB-EC"/>
</dbReference>
<comment type="subcellular location">
    <subcellularLocation>
        <location evidence="1">Cytoplasm</location>
        <location evidence="1">Cytoskeleton</location>
        <location evidence="1">Microtubule organizing center</location>
    </subcellularLocation>
</comment>
<dbReference type="GO" id="GO:0005874">
    <property type="term" value="C:microtubule"/>
    <property type="evidence" value="ECO:0007669"/>
    <property type="project" value="UniProtKB-KW"/>
</dbReference>
<keyword evidence="8" id="KW-0378">Hydrolase</keyword>
<dbReference type="FunFam" id="1.10.287.600:FF:000004">
    <property type="entry name" value="Tubulin gamma chain"/>
    <property type="match status" value="1"/>
</dbReference>